<sequence length="437" mass="48308">MKRHYIKSILAVGVLACASVSAFSQTAPAKPLATVVAGIPVNYDEAKVGNYTLPDVLTMQNGKKVTDKQTWLSKRRPEIVKLFEENQFGTMPGKPTDIHFDVFDKGTPVFNGDAIRKQVTVYFTADTTYKMDLLMYLPKTNKPAPLVLMISFAPNSSLSVDDPGVKQGTMWDKNGKKLPAPKIGLGKLSKADIERFTSNGYGIATVYYGDIEPDFKTGYKQGIIGHYMKPGEQVPGDHEWGAISAWSWGLSRAMDYLETDKQVDAKRVALQGVSRLGKTVLWTGGHDTRFKMVIASCSGEGGAALSRRNYGENLAHMSDTSRYYYQFAPQWHKYAKDFNLSPVDAHMLVSLMAPRPLLLQTGDTDFWSDPHGEFLSAVAAQPAYQLFGLQGPGNAEWPKAGDTSLAYNPLGYYMHQGGHGTVPSDWDIYLAYVKKFL</sequence>
<feature type="chain" id="PRO_5045715765" evidence="4">
    <location>
        <begin position="30"/>
        <end position="437"/>
    </location>
</feature>
<keyword evidence="2 4" id="KW-0732">Signal</keyword>
<dbReference type="InterPro" id="IPR029058">
    <property type="entry name" value="AB_hydrolase_fold"/>
</dbReference>
<evidence type="ECO:0000256" key="4">
    <source>
        <dbReference type="SAM" id="SignalP"/>
    </source>
</evidence>
<evidence type="ECO:0000256" key="1">
    <source>
        <dbReference type="ARBA" id="ARBA00022487"/>
    </source>
</evidence>
<dbReference type="Proteomes" id="UP000632774">
    <property type="component" value="Unassembled WGS sequence"/>
</dbReference>
<dbReference type="EMBL" id="JADFFM010000002">
    <property type="protein sequence ID" value="MBE9667320.1"/>
    <property type="molecule type" value="Genomic_DNA"/>
</dbReference>
<organism evidence="6 7">
    <name type="scientific">Mucilaginibacter boryungensis</name>
    <dbReference type="NCBI Taxonomy" id="768480"/>
    <lineage>
        <taxon>Bacteria</taxon>
        <taxon>Pseudomonadati</taxon>
        <taxon>Bacteroidota</taxon>
        <taxon>Sphingobacteriia</taxon>
        <taxon>Sphingobacteriales</taxon>
        <taxon>Sphingobacteriaceae</taxon>
        <taxon>Mucilaginibacter</taxon>
    </lineage>
</organism>
<dbReference type="RefSeq" id="WP_194106792.1">
    <property type="nucleotide sequence ID" value="NZ_JADFFM010000002.1"/>
</dbReference>
<evidence type="ECO:0000256" key="2">
    <source>
        <dbReference type="ARBA" id="ARBA00022729"/>
    </source>
</evidence>
<keyword evidence="1" id="KW-0719">Serine esterase</keyword>
<keyword evidence="3" id="KW-0378">Hydrolase</keyword>
<protein>
    <submittedName>
        <fullName evidence="6">Acetylxylan esterase</fullName>
    </submittedName>
</protein>
<accession>A0ABR9XJF0</accession>
<evidence type="ECO:0000256" key="3">
    <source>
        <dbReference type="ARBA" id="ARBA00022801"/>
    </source>
</evidence>
<reference evidence="6 7" key="1">
    <citation type="submission" date="2020-10" db="EMBL/GenBank/DDBJ databases">
        <title>Mucilaginibacter mali sp. nov., isolated from rhizosphere soil of apple orchard.</title>
        <authorList>
            <person name="Lee J.-S."/>
            <person name="Kim H.S."/>
            <person name="Kim J.-S."/>
        </authorList>
    </citation>
    <scope>NUCLEOTIDE SEQUENCE [LARGE SCALE GENOMIC DNA]</scope>
    <source>
        <strain evidence="6 7">KCTC 23157</strain>
    </source>
</reference>
<name>A0ABR9XJF0_9SPHI</name>
<evidence type="ECO:0000259" key="5">
    <source>
        <dbReference type="Pfam" id="PF22244"/>
    </source>
</evidence>
<comment type="caution">
    <text evidence="6">The sequence shown here is derived from an EMBL/GenBank/DDBJ whole genome shotgun (WGS) entry which is preliminary data.</text>
</comment>
<dbReference type="SUPFAM" id="SSF53474">
    <property type="entry name" value="alpha/beta-Hydrolases"/>
    <property type="match status" value="1"/>
</dbReference>
<dbReference type="InterPro" id="IPR054579">
    <property type="entry name" value="GCE-like_dom"/>
</dbReference>
<feature type="domain" description="4-O-methyl-glucuronoyl methylesterase-like" evidence="5">
    <location>
        <begin position="236"/>
        <end position="388"/>
    </location>
</feature>
<dbReference type="Pfam" id="PF22244">
    <property type="entry name" value="GCE_fung"/>
    <property type="match status" value="1"/>
</dbReference>
<dbReference type="Gene3D" id="3.40.50.1820">
    <property type="entry name" value="alpha/beta hydrolase"/>
    <property type="match status" value="1"/>
</dbReference>
<keyword evidence="7" id="KW-1185">Reference proteome</keyword>
<evidence type="ECO:0000313" key="7">
    <source>
        <dbReference type="Proteomes" id="UP000632774"/>
    </source>
</evidence>
<evidence type="ECO:0000313" key="6">
    <source>
        <dbReference type="EMBL" id="MBE9667320.1"/>
    </source>
</evidence>
<proteinExistence type="predicted"/>
<feature type="signal peptide" evidence="4">
    <location>
        <begin position="1"/>
        <end position="29"/>
    </location>
</feature>
<gene>
    <name evidence="6" type="ORF">IRJ18_13190</name>
</gene>